<comment type="similarity">
    <text evidence="11">Belongs to the TonB-dependent receptor family.</text>
</comment>
<evidence type="ECO:0000256" key="4">
    <source>
        <dbReference type="ARBA" id="ARBA00022496"/>
    </source>
</evidence>
<dbReference type="Gene3D" id="2.40.170.20">
    <property type="entry name" value="TonB-dependent receptor, beta-barrel domain"/>
    <property type="match status" value="1"/>
</dbReference>
<proteinExistence type="inferred from homology"/>
<keyword evidence="7" id="KW-0406">Ion transport</keyword>
<name>A0A370D9Y7_9GAMM</name>
<evidence type="ECO:0000256" key="5">
    <source>
        <dbReference type="ARBA" id="ARBA00022692"/>
    </source>
</evidence>
<dbReference type="PANTHER" id="PTHR32552">
    <property type="entry name" value="FERRICHROME IRON RECEPTOR-RELATED"/>
    <property type="match status" value="1"/>
</dbReference>
<keyword evidence="9 11" id="KW-0472">Membrane</keyword>
<dbReference type="EMBL" id="QFXC01000013">
    <property type="protein sequence ID" value="RDH81725.1"/>
    <property type="molecule type" value="Genomic_DNA"/>
</dbReference>
<keyword evidence="6" id="KW-0408">Iron</keyword>
<evidence type="ECO:0000256" key="11">
    <source>
        <dbReference type="PROSITE-ProRule" id="PRU01360"/>
    </source>
</evidence>
<keyword evidence="2 11" id="KW-0813">Transport</keyword>
<dbReference type="SUPFAM" id="SSF56935">
    <property type="entry name" value="Porins"/>
    <property type="match status" value="1"/>
</dbReference>
<comment type="caution">
    <text evidence="13">The sequence shown here is derived from an EMBL/GenBank/DDBJ whole genome shotgun (WGS) entry which is preliminary data.</text>
</comment>
<dbReference type="GO" id="GO:0009279">
    <property type="term" value="C:cell outer membrane"/>
    <property type="evidence" value="ECO:0007669"/>
    <property type="project" value="UniProtKB-SubCell"/>
</dbReference>
<dbReference type="GO" id="GO:0006826">
    <property type="term" value="P:iron ion transport"/>
    <property type="evidence" value="ECO:0007669"/>
    <property type="project" value="UniProtKB-KW"/>
</dbReference>
<keyword evidence="4" id="KW-0410">Iron transport</keyword>
<evidence type="ECO:0000256" key="3">
    <source>
        <dbReference type="ARBA" id="ARBA00022452"/>
    </source>
</evidence>
<evidence type="ECO:0000313" key="14">
    <source>
        <dbReference type="Proteomes" id="UP000254266"/>
    </source>
</evidence>
<accession>A0A370D9Y7</accession>
<feature type="domain" description="TonB-dependent receptor-like beta-barrel" evidence="12">
    <location>
        <begin position="107"/>
        <end position="500"/>
    </location>
</feature>
<dbReference type="AlphaFoldDB" id="A0A370D9Y7"/>
<protein>
    <recommendedName>
        <fullName evidence="12">TonB-dependent receptor-like beta-barrel domain-containing protein</fullName>
    </recommendedName>
</protein>
<keyword evidence="3 11" id="KW-1134">Transmembrane beta strand</keyword>
<reference evidence="13 14" key="1">
    <citation type="journal article" date="2018" name="ISME J.">
        <title>Endosymbiont genomes yield clues of tubeworm success.</title>
        <authorList>
            <person name="Li Y."/>
            <person name="Liles M.R."/>
            <person name="Halanych K.M."/>
        </authorList>
    </citation>
    <scope>NUCLEOTIDE SEQUENCE [LARGE SCALE GENOMIC DNA]</scope>
    <source>
        <strain evidence="13">A1464</strain>
    </source>
</reference>
<dbReference type="Proteomes" id="UP000254266">
    <property type="component" value="Unassembled WGS sequence"/>
</dbReference>
<sequence>MDLSGPDLNAVSIKDIEQIEIIQSSAGVLYGDQAVGGVINVITRKPKEFTADIEARTGSYGRKQVLARITDKISNGVSYVLSGDVLEADNYRDNNELENVNLLGRIDYEFSSGNVYAEYQVITREQELPGALFSNEVEADRRQSTINFSDDYLDEDTKVSRVGTKTSVSDNWFVEAELISHEFEYESVQSSSFGKNTTPFFINSEQLEFTPRMIGIFSFNGGEAIITTGIDYLKADYESYLTDEQKALSYYMQAVVPLASKTSLTLGGRKARVENEMVSSFTNGELTERVSAYELGIQSALSDNLVLFARFDQNFRFAKVDELSFASPTAPLKTQTGDSNEVGIEWTVASYAVKAQVYRLELEDEIAYDPGAEGPFGPGTGANVNLDPTTHDGLIVEADYKVYSDLNVNAAFTYTDAIFDSGVFAGNKISGVPERKASMAADYRIRENLKTYVEVIYTDDHFVSGDNANSNPKLDGYTVVNANLRYQLKEWTFSARINNVFDKEYSASANESFGAVSFFPSPERNFWLSAAVRFE</sequence>
<evidence type="ECO:0000256" key="8">
    <source>
        <dbReference type="ARBA" id="ARBA00023077"/>
    </source>
</evidence>
<dbReference type="InterPro" id="IPR036942">
    <property type="entry name" value="Beta-barrel_TonB_sf"/>
</dbReference>
<dbReference type="Gene3D" id="2.170.130.10">
    <property type="entry name" value="TonB-dependent receptor, plug domain"/>
    <property type="match status" value="1"/>
</dbReference>
<dbReference type="InterPro" id="IPR000531">
    <property type="entry name" value="Beta-barrel_TonB"/>
</dbReference>
<keyword evidence="14" id="KW-1185">Reference proteome</keyword>
<evidence type="ECO:0000256" key="6">
    <source>
        <dbReference type="ARBA" id="ARBA00023004"/>
    </source>
</evidence>
<evidence type="ECO:0000313" key="13">
    <source>
        <dbReference type="EMBL" id="RDH81725.1"/>
    </source>
</evidence>
<dbReference type="InterPro" id="IPR039426">
    <property type="entry name" value="TonB-dep_rcpt-like"/>
</dbReference>
<dbReference type="PROSITE" id="PS52016">
    <property type="entry name" value="TONB_DEPENDENT_REC_3"/>
    <property type="match status" value="1"/>
</dbReference>
<evidence type="ECO:0000256" key="2">
    <source>
        <dbReference type="ARBA" id="ARBA00022448"/>
    </source>
</evidence>
<keyword evidence="10 11" id="KW-0998">Cell outer membrane</keyword>
<evidence type="ECO:0000256" key="7">
    <source>
        <dbReference type="ARBA" id="ARBA00023065"/>
    </source>
</evidence>
<evidence type="ECO:0000256" key="1">
    <source>
        <dbReference type="ARBA" id="ARBA00004571"/>
    </source>
</evidence>
<keyword evidence="5 11" id="KW-0812">Transmembrane</keyword>
<evidence type="ECO:0000256" key="9">
    <source>
        <dbReference type="ARBA" id="ARBA00023136"/>
    </source>
</evidence>
<keyword evidence="8" id="KW-0798">TonB box</keyword>
<dbReference type="PANTHER" id="PTHR32552:SF81">
    <property type="entry name" value="TONB-DEPENDENT OUTER MEMBRANE RECEPTOR"/>
    <property type="match status" value="1"/>
</dbReference>
<organism evidence="13 14">
    <name type="scientific">endosymbiont of Galathealinum brachiosum</name>
    <dbReference type="NCBI Taxonomy" id="2200906"/>
    <lineage>
        <taxon>Bacteria</taxon>
        <taxon>Pseudomonadati</taxon>
        <taxon>Pseudomonadota</taxon>
        <taxon>Gammaproteobacteria</taxon>
        <taxon>sulfur-oxidizing symbionts</taxon>
    </lineage>
</organism>
<evidence type="ECO:0000256" key="10">
    <source>
        <dbReference type="ARBA" id="ARBA00023237"/>
    </source>
</evidence>
<gene>
    <name evidence="13" type="ORF">DIZ80_16050</name>
</gene>
<dbReference type="InterPro" id="IPR037066">
    <property type="entry name" value="Plug_dom_sf"/>
</dbReference>
<evidence type="ECO:0000259" key="12">
    <source>
        <dbReference type="Pfam" id="PF00593"/>
    </source>
</evidence>
<dbReference type="Pfam" id="PF00593">
    <property type="entry name" value="TonB_dep_Rec_b-barrel"/>
    <property type="match status" value="1"/>
</dbReference>
<comment type="subcellular location">
    <subcellularLocation>
        <location evidence="1 11">Cell outer membrane</location>
        <topology evidence="1 11">Multi-pass membrane protein</topology>
    </subcellularLocation>
</comment>